<dbReference type="GO" id="GO:0000162">
    <property type="term" value="P:L-tryptophan biosynthetic process"/>
    <property type="evidence" value="ECO:0007669"/>
    <property type="project" value="UniProtKB-UniRule"/>
</dbReference>
<protein>
    <recommendedName>
        <fullName evidence="4 9">N-(5'-phosphoribosyl)anthranilate isomerase</fullName>
        <shortName evidence="9">PRAI</shortName>
        <ecNumber evidence="3 9">5.3.1.24</ecNumber>
    </recommendedName>
</protein>
<evidence type="ECO:0000256" key="5">
    <source>
        <dbReference type="ARBA" id="ARBA00022605"/>
    </source>
</evidence>
<sequence length="217" mass="23160">MRAMQRVTAKICGLSTPDAVDAAVRHGASHAGFVFFPKSPRHVTFEQAASLTMRLPRHVGRVGVFVDPEEAVVDQAIRIGGIDTVQLHGHEPPERLAALAARHPGVAVWKAVPVRTRADLDAAARYRPVADLILYDAKTPEGTLPGGMGLRFDWALLDGFRHPQRWALSGGIDADNVADAAGRTGARLIDISSGVESAPGIKAVDKIAAFLQRVATL</sequence>
<proteinExistence type="inferred from homology"/>
<comment type="pathway">
    <text evidence="2 9">Amino-acid biosynthesis; L-tryptophan biosynthesis; L-tryptophan from chorismate: step 3/5.</text>
</comment>
<evidence type="ECO:0000256" key="7">
    <source>
        <dbReference type="ARBA" id="ARBA00023141"/>
    </source>
</evidence>
<dbReference type="GO" id="GO:0004640">
    <property type="term" value="F:phosphoribosylanthranilate isomerase activity"/>
    <property type="evidence" value="ECO:0007669"/>
    <property type="project" value="UniProtKB-UniRule"/>
</dbReference>
<keyword evidence="6 9" id="KW-0822">Tryptophan biosynthesis</keyword>
<evidence type="ECO:0000259" key="10">
    <source>
        <dbReference type="Pfam" id="PF00697"/>
    </source>
</evidence>
<dbReference type="InterPro" id="IPR044643">
    <property type="entry name" value="TrpF_fam"/>
</dbReference>
<keyword evidence="7 9" id="KW-0057">Aromatic amino acid biosynthesis</keyword>
<dbReference type="InterPro" id="IPR013785">
    <property type="entry name" value="Aldolase_TIM"/>
</dbReference>
<gene>
    <name evidence="9" type="primary">trpF</name>
    <name evidence="11" type="ordered locus">Swit_2725</name>
</gene>
<comment type="catalytic activity">
    <reaction evidence="1 9">
        <text>N-(5-phospho-beta-D-ribosyl)anthranilate = 1-(2-carboxyphenylamino)-1-deoxy-D-ribulose 5-phosphate</text>
        <dbReference type="Rhea" id="RHEA:21540"/>
        <dbReference type="ChEBI" id="CHEBI:18277"/>
        <dbReference type="ChEBI" id="CHEBI:58613"/>
        <dbReference type="EC" id="5.3.1.24"/>
    </reaction>
</comment>
<keyword evidence="8 9" id="KW-0413">Isomerase</keyword>
<evidence type="ECO:0000256" key="8">
    <source>
        <dbReference type="ARBA" id="ARBA00023235"/>
    </source>
</evidence>
<evidence type="ECO:0000256" key="3">
    <source>
        <dbReference type="ARBA" id="ARBA00012572"/>
    </source>
</evidence>
<dbReference type="InterPro" id="IPR001240">
    <property type="entry name" value="PRAI_dom"/>
</dbReference>
<dbReference type="NCBIfam" id="NF002295">
    <property type="entry name" value="PRK01222.1-1"/>
    <property type="match status" value="1"/>
</dbReference>
<organism evidence="11 12">
    <name type="scientific">Rhizorhabdus wittichii (strain DSM 6014 / CCUG 31198 / JCM 15750 / NBRC 105917 / EY 4224 / RW1)</name>
    <name type="common">Sphingomonas wittichii</name>
    <dbReference type="NCBI Taxonomy" id="392499"/>
    <lineage>
        <taxon>Bacteria</taxon>
        <taxon>Pseudomonadati</taxon>
        <taxon>Pseudomonadota</taxon>
        <taxon>Alphaproteobacteria</taxon>
        <taxon>Sphingomonadales</taxon>
        <taxon>Sphingomonadaceae</taxon>
        <taxon>Rhizorhabdus</taxon>
    </lineage>
</organism>
<evidence type="ECO:0000256" key="2">
    <source>
        <dbReference type="ARBA" id="ARBA00004664"/>
    </source>
</evidence>
<dbReference type="InterPro" id="IPR011060">
    <property type="entry name" value="RibuloseP-bd_barrel"/>
</dbReference>
<evidence type="ECO:0000313" key="11">
    <source>
        <dbReference type="EMBL" id="ABQ69081.1"/>
    </source>
</evidence>
<keyword evidence="5 9" id="KW-0028">Amino-acid biosynthesis</keyword>
<dbReference type="CDD" id="cd00405">
    <property type="entry name" value="PRAI"/>
    <property type="match status" value="1"/>
</dbReference>
<keyword evidence="12" id="KW-1185">Reference proteome</keyword>
<evidence type="ECO:0000256" key="6">
    <source>
        <dbReference type="ARBA" id="ARBA00022822"/>
    </source>
</evidence>
<dbReference type="HAMAP" id="MF_00135">
    <property type="entry name" value="PRAI"/>
    <property type="match status" value="1"/>
</dbReference>
<dbReference type="SUPFAM" id="SSF51366">
    <property type="entry name" value="Ribulose-phoshate binding barrel"/>
    <property type="match status" value="1"/>
</dbReference>
<accession>A0A9J9LFH0</accession>
<evidence type="ECO:0000256" key="4">
    <source>
        <dbReference type="ARBA" id="ARBA00022272"/>
    </source>
</evidence>
<dbReference type="Pfam" id="PF00697">
    <property type="entry name" value="PRAI"/>
    <property type="match status" value="1"/>
</dbReference>
<evidence type="ECO:0000256" key="1">
    <source>
        <dbReference type="ARBA" id="ARBA00001164"/>
    </source>
</evidence>
<dbReference type="Proteomes" id="UP000001989">
    <property type="component" value="Chromosome"/>
</dbReference>
<dbReference type="EC" id="5.3.1.24" evidence="3 9"/>
<comment type="similarity">
    <text evidence="9">Belongs to the TrpF family.</text>
</comment>
<dbReference type="PANTHER" id="PTHR42894">
    <property type="entry name" value="N-(5'-PHOSPHORIBOSYL)ANTHRANILATE ISOMERASE"/>
    <property type="match status" value="1"/>
</dbReference>
<dbReference type="KEGG" id="swi:Swit_2725"/>
<reference evidence="11 12" key="1">
    <citation type="journal article" date="2010" name="J. Bacteriol.">
        <title>Genome sequence of the dioxin-mineralizing bacterium Sphingomonas wittichii RW1.</title>
        <authorList>
            <person name="Miller T.R."/>
            <person name="Delcher A.L."/>
            <person name="Salzberg S.L."/>
            <person name="Saunders E."/>
            <person name="Detter J.C."/>
            <person name="Halden R.U."/>
        </authorList>
    </citation>
    <scope>NUCLEOTIDE SEQUENCE [LARGE SCALE GENOMIC DNA]</scope>
    <source>
        <strain evidence="12">DSM 6014 / CCUG 31198 / JCM 15750 / NBRC 105917 / EY 4224 / RW1</strain>
    </source>
</reference>
<dbReference type="PANTHER" id="PTHR42894:SF1">
    <property type="entry name" value="N-(5'-PHOSPHORIBOSYL)ANTHRANILATE ISOMERASE"/>
    <property type="match status" value="1"/>
</dbReference>
<evidence type="ECO:0000313" key="12">
    <source>
        <dbReference type="Proteomes" id="UP000001989"/>
    </source>
</evidence>
<feature type="domain" description="N-(5'phosphoribosyl) anthranilate isomerase (PRAI)" evidence="10">
    <location>
        <begin position="9"/>
        <end position="212"/>
    </location>
</feature>
<dbReference type="EMBL" id="CP000699">
    <property type="protein sequence ID" value="ABQ69081.1"/>
    <property type="molecule type" value="Genomic_DNA"/>
</dbReference>
<dbReference type="Gene3D" id="3.20.20.70">
    <property type="entry name" value="Aldolase class I"/>
    <property type="match status" value="1"/>
</dbReference>
<dbReference type="AlphaFoldDB" id="A0A9J9LFH0"/>
<evidence type="ECO:0000256" key="9">
    <source>
        <dbReference type="HAMAP-Rule" id="MF_00135"/>
    </source>
</evidence>
<name>A0A9J9LFH0_RHIWR</name>